<dbReference type="GO" id="GO:0005737">
    <property type="term" value="C:cytoplasm"/>
    <property type="evidence" value="ECO:0007669"/>
    <property type="project" value="TreeGrafter"/>
</dbReference>
<dbReference type="Gene3D" id="3.30.160.20">
    <property type="match status" value="1"/>
</dbReference>
<dbReference type="GO" id="GO:0003725">
    <property type="term" value="F:double-stranded RNA binding"/>
    <property type="evidence" value="ECO:0007669"/>
    <property type="project" value="TreeGrafter"/>
</dbReference>
<dbReference type="Pfam" id="PF00035">
    <property type="entry name" value="dsrm"/>
    <property type="match status" value="1"/>
</dbReference>
<name>A0A1S3J6N3_LINAN</name>
<keyword evidence="1" id="KW-0694">RNA-binding</keyword>
<dbReference type="InParanoid" id="A0A1S3J6N3"/>
<feature type="compositionally biased region" description="Acidic residues" evidence="2">
    <location>
        <begin position="1137"/>
        <end position="1152"/>
    </location>
</feature>
<reference evidence="6" key="1">
    <citation type="submission" date="2025-08" db="UniProtKB">
        <authorList>
            <consortium name="RefSeq"/>
        </authorList>
    </citation>
    <scope>IDENTIFICATION</scope>
    <source>
        <tissue evidence="6">Gonads</tissue>
    </source>
</reference>
<dbReference type="SUPFAM" id="SSF54768">
    <property type="entry name" value="dsRNA-binding domain-like"/>
    <property type="match status" value="1"/>
</dbReference>
<evidence type="ECO:0000313" key="5">
    <source>
        <dbReference type="Proteomes" id="UP000085678"/>
    </source>
</evidence>
<dbReference type="GO" id="GO:0006396">
    <property type="term" value="P:RNA processing"/>
    <property type="evidence" value="ECO:0007669"/>
    <property type="project" value="TreeGrafter"/>
</dbReference>
<dbReference type="PROSITE" id="PS50137">
    <property type="entry name" value="DS_RBD"/>
    <property type="match status" value="1"/>
</dbReference>
<feature type="signal peptide" evidence="3">
    <location>
        <begin position="1"/>
        <end position="17"/>
    </location>
</feature>
<evidence type="ECO:0000313" key="6">
    <source>
        <dbReference type="RefSeq" id="XP_013406072.1"/>
    </source>
</evidence>
<feature type="region of interest" description="Disordered" evidence="2">
    <location>
        <begin position="1134"/>
        <end position="1171"/>
    </location>
</feature>
<feature type="region of interest" description="Disordered" evidence="2">
    <location>
        <begin position="1200"/>
        <end position="1220"/>
    </location>
</feature>
<dbReference type="GO" id="GO:0005730">
    <property type="term" value="C:nucleolus"/>
    <property type="evidence" value="ECO:0007669"/>
    <property type="project" value="TreeGrafter"/>
</dbReference>
<dbReference type="GeneID" id="106170647"/>
<organism evidence="5 6">
    <name type="scientific">Lingula anatina</name>
    <name type="common">Brachiopod</name>
    <name type="synonym">Lingula unguis</name>
    <dbReference type="NCBI Taxonomy" id="7574"/>
    <lineage>
        <taxon>Eukaryota</taxon>
        <taxon>Metazoa</taxon>
        <taxon>Spiralia</taxon>
        <taxon>Lophotrochozoa</taxon>
        <taxon>Brachiopoda</taxon>
        <taxon>Linguliformea</taxon>
        <taxon>Lingulata</taxon>
        <taxon>Lingulida</taxon>
        <taxon>Linguloidea</taxon>
        <taxon>Lingulidae</taxon>
        <taxon>Lingula</taxon>
    </lineage>
</organism>
<dbReference type="PANTHER" id="PTHR10910">
    <property type="entry name" value="EUKARYOTE SPECIFIC DSRNA BINDING PROTEIN"/>
    <property type="match status" value="1"/>
</dbReference>
<evidence type="ECO:0000259" key="4">
    <source>
        <dbReference type="PROSITE" id="PS50137"/>
    </source>
</evidence>
<feature type="domain" description="DRBM" evidence="4">
    <location>
        <begin position="935"/>
        <end position="995"/>
    </location>
</feature>
<dbReference type="AlphaFoldDB" id="A0A1S3J6N3"/>
<dbReference type="KEGG" id="lak:106170647"/>
<dbReference type="GO" id="GO:0006382">
    <property type="term" value="P:adenosine to inosine editing"/>
    <property type="evidence" value="ECO:0007669"/>
    <property type="project" value="TreeGrafter"/>
</dbReference>
<proteinExistence type="predicted"/>
<evidence type="ECO:0000256" key="1">
    <source>
        <dbReference type="PROSITE-ProRule" id="PRU00266"/>
    </source>
</evidence>
<sequence length="1250" mass="142781">MRFLALATLLPFPRVLGSQLGSSRTCIGKGNKLARYSFSYLPPDGTSSIVQTRCHLNIRTSLNKQISRRRKQYLNSSSADDVIRNFERNKMLIFDPRKFLQYLWALVRSNSDSNRSSFDFHFVTFLEMERLEMLQPNQINDILILMSQLSPDKKNQNIVGPLEDSVSANWAHWPMLDKLTCVEAAIYVRYSFNNQFFESEMKRFYGTLATEVKAMKEISLVKLCRVISLLHSSKNILWLDVSAKRYACLLLDAVESQLFGNHHVSETLHPQDVGLFLQVCHEVDRPISAEVLSKIANPSVLRPVMNAADSKMDWESASYRYVKCVQDLFRASRKHPPEIYALLKFFKEMEDNVLSHVSLLPVKHGVKIASAFTKERYYCPKLIDSLLEHQDIRRDEMGTESIVQFFQVVRDSSYRCGKDCVMTLVHLFEKADFSKSPPQEELSFLECAIHLGMSSYWGKLLDRVLDEDIFIIKASQDSSQSSAMLQMKINICSFLVQKWISEYGRQLLDIHGLLSESLQQMEFFGDGGKKAIADELLVVDENDDAQNAPKSFQKVQVDPLEADEEVQLENVPDSTELDHRRDFGLPEDILEDRGKEQGELSEGLQLLKSALLLKGYPSRPVHLPYMNTSFLEICLDESGIPRDVNGPTVDALGLSVRHHQGGYTKVAILPVEPQHYFINCYPKKLIGEEEARVKHVKNMGYEHVLDVLTTLPMDVLNKCLAAKIEECVQKFPEKKTENWWSPLHKEGRPSLELLNRMDCIYFADLENFSKYDELQELLSDGTFLWGFGSPKFLPNKKFFMQPNTYYEIATDTEKDAADICLIIRVAQMGEKISKHVAFEVWSSDKIFEMLPKMIRRDSDREIEIVKPHQKKQNGKVTVKKFNRKKIGKPTLEQNCKLQGARVEDNVSVGSHIWKSESQPGGEEKKKTPETKYPVDILDRQRPGLKYKLVAEIGKGKAKNFIMEVTVDGETFQGSGRRKIDAKRLAAKAALSKIFNWEISEVPGSAEKYLEAKAKATRKIIRDINKLQGGKISMIDLSEEKSEIDFSPEEEKSIYMPQRDSLPQARGQFRKLEREYDLDSLNSEDDYKEEEEKFMVIAPDVLLEENGFGETEAHSEDIDVYADCLIDALNQDQLCDGSADEDEDEDEDEDSSEMGESTSSLQDEREKRLETTNRLHKTVEYLSFDEDNTTCTSNVTAALLPQESSQLEVTEKKSKKNGSQRKCSYCKGLGHINRVTKGIPTCPKRRADEGH</sequence>
<keyword evidence="5" id="KW-1185">Reference proteome</keyword>
<keyword evidence="3" id="KW-0732">Signal</keyword>
<dbReference type="GO" id="GO:0003726">
    <property type="term" value="F:double-stranded RNA adenosine deaminase activity"/>
    <property type="evidence" value="ECO:0007669"/>
    <property type="project" value="TreeGrafter"/>
</dbReference>
<dbReference type="RefSeq" id="XP_013406072.1">
    <property type="nucleotide sequence ID" value="XM_013550618.1"/>
</dbReference>
<feature type="compositionally biased region" description="Basic and acidic residues" evidence="2">
    <location>
        <begin position="1161"/>
        <end position="1171"/>
    </location>
</feature>
<evidence type="ECO:0000256" key="2">
    <source>
        <dbReference type="SAM" id="MobiDB-lite"/>
    </source>
</evidence>
<accession>A0A1S3J6N3</accession>
<evidence type="ECO:0000256" key="3">
    <source>
        <dbReference type="SAM" id="SignalP"/>
    </source>
</evidence>
<feature type="chain" id="PRO_5010324451" evidence="3">
    <location>
        <begin position="18"/>
        <end position="1250"/>
    </location>
</feature>
<protein>
    <submittedName>
        <fullName evidence="6">Uncharacterized protein LOC106170647 isoform X1</fullName>
    </submittedName>
</protein>
<dbReference type="InterPro" id="IPR014720">
    <property type="entry name" value="dsRBD_dom"/>
</dbReference>
<dbReference type="SMART" id="SM00358">
    <property type="entry name" value="DSRM"/>
    <property type="match status" value="1"/>
</dbReference>
<dbReference type="GO" id="GO:0008251">
    <property type="term" value="F:tRNA-specific adenosine deaminase activity"/>
    <property type="evidence" value="ECO:0007669"/>
    <property type="project" value="TreeGrafter"/>
</dbReference>
<gene>
    <name evidence="6" type="primary">LOC106170647</name>
</gene>
<dbReference type="PANTHER" id="PTHR10910:SF62">
    <property type="entry name" value="AT07585P-RELATED"/>
    <property type="match status" value="1"/>
</dbReference>
<dbReference type="Pfam" id="PF18479">
    <property type="entry name" value="PIN_11"/>
    <property type="match status" value="1"/>
</dbReference>
<dbReference type="Proteomes" id="UP000085678">
    <property type="component" value="Unplaced"/>
</dbReference>
<dbReference type="InterPro" id="IPR041192">
    <property type="entry name" value="PIN_11"/>
</dbReference>